<protein>
    <submittedName>
        <fullName evidence="2">Uncharacterized protein</fullName>
    </submittedName>
</protein>
<evidence type="ECO:0000313" key="2">
    <source>
        <dbReference type="EMBL" id="SUU86659.1"/>
    </source>
</evidence>
<dbReference type="Proteomes" id="UP000254343">
    <property type="component" value="Unassembled WGS sequence"/>
</dbReference>
<dbReference type="RefSeq" id="WP_002717482.1">
    <property type="nucleotide sequence ID" value="NZ_UFSI01000001.1"/>
</dbReference>
<gene>
    <name evidence="2" type="ORF">NCTC12722_03889</name>
</gene>
<feature type="transmembrane region" description="Helical" evidence="1">
    <location>
        <begin position="43"/>
        <end position="62"/>
    </location>
</feature>
<keyword evidence="1" id="KW-0812">Transmembrane</keyword>
<proteinExistence type="predicted"/>
<name>A0A380WDB2_AFIFE</name>
<accession>A0A380WDB2</accession>
<dbReference type="AlphaFoldDB" id="A0A380WDB2"/>
<keyword evidence="1" id="KW-0472">Membrane</keyword>
<keyword evidence="1" id="KW-1133">Transmembrane helix</keyword>
<evidence type="ECO:0000256" key="1">
    <source>
        <dbReference type="SAM" id="Phobius"/>
    </source>
</evidence>
<organism evidence="2 3">
    <name type="scientific">Afipia felis</name>
    <name type="common">Cat scratch disease bacillus</name>
    <dbReference type="NCBI Taxonomy" id="1035"/>
    <lineage>
        <taxon>Bacteria</taxon>
        <taxon>Pseudomonadati</taxon>
        <taxon>Pseudomonadota</taxon>
        <taxon>Alphaproteobacteria</taxon>
        <taxon>Hyphomicrobiales</taxon>
        <taxon>Nitrobacteraceae</taxon>
        <taxon>Afipia</taxon>
    </lineage>
</organism>
<dbReference type="EMBL" id="UIGB01000001">
    <property type="protein sequence ID" value="SUU86659.1"/>
    <property type="molecule type" value="Genomic_DNA"/>
</dbReference>
<sequence length="65" mass="7172">MRRLKFIYPKIFKAPLDEKGVLSIFFIATMSGAERLMGSARRAPVVSGVLVVSNLLCGGFGYEDF</sequence>
<evidence type="ECO:0000313" key="3">
    <source>
        <dbReference type="Proteomes" id="UP000254343"/>
    </source>
</evidence>
<reference evidence="2 3" key="1">
    <citation type="submission" date="2018-06" db="EMBL/GenBank/DDBJ databases">
        <authorList>
            <consortium name="Pathogen Informatics"/>
            <person name="Doyle S."/>
        </authorList>
    </citation>
    <scope>NUCLEOTIDE SEQUENCE [LARGE SCALE GENOMIC DNA]</scope>
    <source>
        <strain evidence="2 3">NCTC12722</strain>
    </source>
</reference>